<dbReference type="Pfam" id="PF10536">
    <property type="entry name" value="PMD"/>
    <property type="match status" value="1"/>
</dbReference>
<evidence type="ECO:0000313" key="3">
    <source>
        <dbReference type="EMBL" id="PWA89468.1"/>
    </source>
</evidence>
<sequence length="503" mass="57767">MAEDRVMEERQELMLSPKHRNPTHKFAHFLKPASLSTTIKKPISLNPHSLTRNSLKVSLNGFKTLQKGWKDWVNYMEPLHKATWQKAGIYNAVLNSSYKIIKNQDLILGFAQKWCHETKTFVFKWGEVGISLEDMMVFGGYPVLGRCVVLDVEDDESKRVVRILYDAMSELNKTSAKKPLQCRWMTMFKESGREIEHEAFLALWLSRYVFSSSNDVIVRNVCHMAVSLARGTRLALAPAVLASIYRDLSFLRNKIGADHNDERNAVVWAPFQLLQVWILERFPKISPNLVDSCNARFARWEKKKLIAENVGAILDCGLEDFSWQLYGNVYQEKGRSVDVVGECLDEELESWVRCIRNSELVGIEGKCIEQYLPHRVARQFGINQDVPVDVPRANISHKIAWGLYTRPIKDVKLHIPSQHPDPCVTVRYMEWWNKSYGECSLQSLDGNNQTEKFDKDESNMVGSEDHSMDDDDIYKLGVELGERISKLEAQFAYLKAKKDGAIC</sequence>
<reference evidence="3 4" key="1">
    <citation type="journal article" date="2018" name="Mol. Plant">
        <title>The genome of Artemisia annua provides insight into the evolution of Asteraceae family and artemisinin biosynthesis.</title>
        <authorList>
            <person name="Shen Q."/>
            <person name="Zhang L."/>
            <person name="Liao Z."/>
            <person name="Wang S."/>
            <person name="Yan T."/>
            <person name="Shi P."/>
            <person name="Liu M."/>
            <person name="Fu X."/>
            <person name="Pan Q."/>
            <person name="Wang Y."/>
            <person name="Lv Z."/>
            <person name="Lu X."/>
            <person name="Zhang F."/>
            <person name="Jiang W."/>
            <person name="Ma Y."/>
            <person name="Chen M."/>
            <person name="Hao X."/>
            <person name="Li L."/>
            <person name="Tang Y."/>
            <person name="Lv G."/>
            <person name="Zhou Y."/>
            <person name="Sun X."/>
            <person name="Brodelius P.E."/>
            <person name="Rose J.K.C."/>
            <person name="Tang K."/>
        </authorList>
    </citation>
    <scope>NUCLEOTIDE SEQUENCE [LARGE SCALE GENOMIC DNA]</scope>
    <source>
        <strain evidence="4">cv. Huhao1</strain>
        <tissue evidence="3">Leaf</tissue>
    </source>
</reference>
<dbReference type="PANTHER" id="PTHR46033:SF67">
    <property type="entry name" value="AMINOTRANSFERASE-LIKE, PLANT MOBILE DOMAIN FAMILY PROTEIN"/>
    <property type="match status" value="1"/>
</dbReference>
<evidence type="ECO:0000259" key="2">
    <source>
        <dbReference type="Pfam" id="PF10536"/>
    </source>
</evidence>
<keyword evidence="3" id="KW-0808">Transferase</keyword>
<dbReference type="InterPro" id="IPR044824">
    <property type="entry name" value="MAIN-like"/>
</dbReference>
<feature type="compositionally biased region" description="Basic and acidic residues" evidence="1">
    <location>
        <begin position="451"/>
        <end position="466"/>
    </location>
</feature>
<dbReference type="AlphaFoldDB" id="A0A2U1PUM4"/>
<keyword evidence="3" id="KW-0032">Aminotransferase</keyword>
<name>A0A2U1PUM4_ARTAN</name>
<feature type="domain" description="Aminotransferase-like plant mobile" evidence="2">
    <location>
        <begin position="88"/>
        <end position="433"/>
    </location>
</feature>
<dbReference type="EMBL" id="PKPP01000713">
    <property type="protein sequence ID" value="PWA89468.1"/>
    <property type="molecule type" value="Genomic_DNA"/>
</dbReference>
<dbReference type="InterPro" id="IPR019557">
    <property type="entry name" value="AminoTfrase-like_pln_mobile"/>
</dbReference>
<proteinExistence type="predicted"/>
<protein>
    <submittedName>
        <fullName evidence="3">Aminotransferase-like mobile domain-containing protein</fullName>
    </submittedName>
</protein>
<evidence type="ECO:0000313" key="4">
    <source>
        <dbReference type="Proteomes" id="UP000245207"/>
    </source>
</evidence>
<dbReference type="GO" id="GO:0008483">
    <property type="term" value="F:transaminase activity"/>
    <property type="evidence" value="ECO:0007669"/>
    <property type="project" value="UniProtKB-KW"/>
</dbReference>
<dbReference type="GO" id="GO:0010073">
    <property type="term" value="P:meristem maintenance"/>
    <property type="evidence" value="ECO:0007669"/>
    <property type="project" value="InterPro"/>
</dbReference>
<dbReference type="PANTHER" id="PTHR46033">
    <property type="entry name" value="PROTEIN MAIN-LIKE 2"/>
    <property type="match status" value="1"/>
</dbReference>
<organism evidence="3 4">
    <name type="scientific">Artemisia annua</name>
    <name type="common">Sweet wormwood</name>
    <dbReference type="NCBI Taxonomy" id="35608"/>
    <lineage>
        <taxon>Eukaryota</taxon>
        <taxon>Viridiplantae</taxon>
        <taxon>Streptophyta</taxon>
        <taxon>Embryophyta</taxon>
        <taxon>Tracheophyta</taxon>
        <taxon>Spermatophyta</taxon>
        <taxon>Magnoliopsida</taxon>
        <taxon>eudicotyledons</taxon>
        <taxon>Gunneridae</taxon>
        <taxon>Pentapetalae</taxon>
        <taxon>asterids</taxon>
        <taxon>campanulids</taxon>
        <taxon>Asterales</taxon>
        <taxon>Asteraceae</taxon>
        <taxon>Asteroideae</taxon>
        <taxon>Anthemideae</taxon>
        <taxon>Artemisiinae</taxon>
        <taxon>Artemisia</taxon>
    </lineage>
</organism>
<dbReference type="OrthoDB" id="1572276at2759"/>
<dbReference type="STRING" id="35608.A0A2U1PUM4"/>
<feature type="region of interest" description="Disordered" evidence="1">
    <location>
        <begin position="447"/>
        <end position="466"/>
    </location>
</feature>
<accession>A0A2U1PUM4</accession>
<gene>
    <name evidence="3" type="ORF">CTI12_AA111340</name>
</gene>
<keyword evidence="4" id="KW-1185">Reference proteome</keyword>
<comment type="caution">
    <text evidence="3">The sequence shown here is derived from an EMBL/GenBank/DDBJ whole genome shotgun (WGS) entry which is preliminary data.</text>
</comment>
<dbReference type="Proteomes" id="UP000245207">
    <property type="component" value="Unassembled WGS sequence"/>
</dbReference>
<evidence type="ECO:0000256" key="1">
    <source>
        <dbReference type="SAM" id="MobiDB-lite"/>
    </source>
</evidence>